<dbReference type="SUPFAM" id="SSF53474">
    <property type="entry name" value="alpha/beta-Hydrolases"/>
    <property type="match status" value="1"/>
</dbReference>
<evidence type="ECO:0008006" key="4">
    <source>
        <dbReference type="Google" id="ProtNLM"/>
    </source>
</evidence>
<sequence length="166" mass="18530">MKLYREFTTQEEIDLQCDCEAPQDMRAIWEWVTSHSKLAHSKLAHSKLARSELDCYLDERFGPTVDETVDIFPSSRTGSPLVVFIHGGWWSSTTSKEWSLMARGLVPHGVTVAVTNYTCAPRHRSMKSSDRAALPWLGCTVTRSATTLIQTEFTSPAIPQAAIKSA</sequence>
<evidence type="ECO:0000313" key="1">
    <source>
        <dbReference type="EMBL" id="CDF84600.1"/>
    </source>
</evidence>
<dbReference type="RefSeq" id="WP_049782196.1">
    <property type="nucleotide sequence ID" value="NZ_HG322950.1"/>
</dbReference>
<reference evidence="1 3" key="1">
    <citation type="submission" date="2013-03" db="EMBL/GenBank/DDBJ databases">
        <authorList>
            <person name="Linke B."/>
        </authorList>
    </citation>
    <scope>NUCLEOTIDE SEQUENCE [LARGE SCALE GENOMIC DNA]</scope>
    <source>
        <strain evidence="1 3">B13</strain>
    </source>
</reference>
<dbReference type="InterPro" id="IPR029058">
    <property type="entry name" value="AB_hydrolase_fold"/>
</dbReference>
<dbReference type="KEGG" id="pkc:PKB_3255"/>
<dbReference type="AlphaFoldDB" id="A0A024HHW9"/>
<keyword evidence="3" id="KW-1185">Reference proteome</keyword>
<proteinExistence type="predicted"/>
<dbReference type="KEGG" id="pkc:PKB_3603"/>
<dbReference type="eggNOG" id="COG0657">
    <property type="taxonomic scope" value="Bacteria"/>
</dbReference>
<dbReference type="EMBL" id="HG322950">
    <property type="protein sequence ID" value="CDF84944.1"/>
    <property type="molecule type" value="Genomic_DNA"/>
</dbReference>
<gene>
    <name evidence="1" type="ORF">PKB_3255</name>
    <name evidence="2" type="ORF">PKB_3603</name>
</gene>
<dbReference type="Gene3D" id="3.40.50.1820">
    <property type="entry name" value="alpha/beta hydrolase"/>
    <property type="match status" value="1"/>
</dbReference>
<organism evidence="1 3">
    <name type="scientific">Pseudomonas knackmussii (strain DSM 6978 / CCUG 54928 / LMG 23759 / B13)</name>
    <dbReference type="NCBI Taxonomy" id="1301098"/>
    <lineage>
        <taxon>Bacteria</taxon>
        <taxon>Pseudomonadati</taxon>
        <taxon>Pseudomonadota</taxon>
        <taxon>Gammaproteobacteria</taxon>
        <taxon>Pseudomonadales</taxon>
        <taxon>Pseudomonadaceae</taxon>
        <taxon>Pseudomonas</taxon>
    </lineage>
</organism>
<dbReference type="HOGENOM" id="CLU_1601282_0_0_6"/>
<reference evidence="1 3" key="2">
    <citation type="submission" date="2014-05" db="EMBL/GenBank/DDBJ databases">
        <title>Genome sequence of the 3-chlorobenzoate degrading bacterium Pseudomonas knackmussii B13 shows multiple evidence for horizontal gene transfer.</title>
        <authorList>
            <person name="Miyazaki R."/>
            <person name="Bertelli C."/>
            <person name="Falquet L."/>
            <person name="Robinson-Rechavi M."/>
            <person name="Gharib W."/>
            <person name="Roy S."/>
            <person name="Van der Meer J.R."/>
        </authorList>
    </citation>
    <scope>NUCLEOTIDE SEQUENCE [LARGE SCALE GENOMIC DNA]</scope>
    <source>
        <strain evidence="1 3">B13</strain>
    </source>
</reference>
<dbReference type="STRING" id="1301098.PKB_3255"/>
<dbReference type="EMBL" id="HG322950">
    <property type="protein sequence ID" value="CDF84600.1"/>
    <property type="molecule type" value="Genomic_DNA"/>
</dbReference>
<protein>
    <recommendedName>
        <fullName evidence="4">Alpha/beta hydrolase fold-3 domain-containing protein</fullName>
    </recommendedName>
</protein>
<dbReference type="Proteomes" id="UP000025241">
    <property type="component" value="Chromosome I"/>
</dbReference>
<accession>A0A024HHW9</accession>
<evidence type="ECO:0000313" key="2">
    <source>
        <dbReference type="EMBL" id="CDF84944.1"/>
    </source>
</evidence>
<name>A0A024HHW9_PSEKB</name>
<evidence type="ECO:0000313" key="3">
    <source>
        <dbReference type="Proteomes" id="UP000025241"/>
    </source>
</evidence>